<dbReference type="FunFam" id="2.20.25.10:FF:000005">
    <property type="entry name" value="DNA-directed RNA polymerase subunit"/>
    <property type="match status" value="1"/>
</dbReference>
<dbReference type="Gene3D" id="2.20.25.10">
    <property type="match status" value="1"/>
</dbReference>
<proteinExistence type="inferred from homology"/>
<dbReference type="GO" id="GO:0008270">
    <property type="term" value="F:zinc ion binding"/>
    <property type="evidence" value="ECO:0007669"/>
    <property type="project" value="UniProtKB-KW"/>
</dbReference>
<keyword evidence="12" id="KW-0732">Signal</keyword>
<dbReference type="EMBL" id="FMSP01000003">
    <property type="protein sequence ID" value="SCV68194.1"/>
    <property type="molecule type" value="Genomic_DNA"/>
</dbReference>
<keyword evidence="4 10" id="KW-0863">Zinc-finger</keyword>
<protein>
    <recommendedName>
        <fullName evidence="8">DNA-directed RNA polymerase subunit</fullName>
    </recommendedName>
</protein>
<keyword evidence="2 8" id="KW-0240">DNA-directed RNA polymerase</keyword>
<reference evidence="15" key="1">
    <citation type="submission" date="2016-09" db="EMBL/GenBank/DDBJ databases">
        <authorList>
            <person name="Jeantristanb JTB J.-T."/>
            <person name="Ricardo R."/>
        </authorList>
    </citation>
    <scope>NUCLEOTIDE SEQUENCE [LARGE SCALE GENOMIC DNA]</scope>
</reference>
<keyword evidence="5 9" id="KW-0862">Zinc</keyword>
<dbReference type="InterPro" id="IPR034014">
    <property type="entry name" value="Zn_ribbon_RPC11_C"/>
</dbReference>
<evidence type="ECO:0000256" key="3">
    <source>
        <dbReference type="ARBA" id="ARBA00022723"/>
    </source>
</evidence>
<keyword evidence="7 8" id="KW-0539">Nucleus</keyword>
<evidence type="ECO:0000256" key="7">
    <source>
        <dbReference type="ARBA" id="ARBA00023242"/>
    </source>
</evidence>
<evidence type="ECO:0000256" key="8">
    <source>
        <dbReference type="PIRNR" id="PIRNR005586"/>
    </source>
</evidence>
<dbReference type="PROSITE" id="PS51133">
    <property type="entry name" value="ZF_TFIIS_2"/>
    <property type="match status" value="1"/>
</dbReference>
<feature type="binding site" evidence="9">
    <location>
        <position position="68"/>
    </location>
    <ligand>
        <name>Zn(2+)</name>
        <dbReference type="ChEBI" id="CHEBI:29105"/>
        <label>2</label>
    </ligand>
</feature>
<dbReference type="InterPro" id="IPR001222">
    <property type="entry name" value="Znf_TFIIS"/>
</dbReference>
<dbReference type="GO" id="GO:0005666">
    <property type="term" value="C:RNA polymerase III complex"/>
    <property type="evidence" value="ECO:0007669"/>
    <property type="project" value="TreeGrafter"/>
</dbReference>
<dbReference type="Pfam" id="PF02150">
    <property type="entry name" value="Zn_ribbon_RPB9"/>
    <property type="match status" value="1"/>
</dbReference>
<keyword evidence="15" id="KW-1185">Reference proteome</keyword>
<keyword evidence="6 8" id="KW-0804">Transcription</keyword>
<feature type="chain" id="PRO_5013280303" description="DNA-directed RNA polymerase subunit" evidence="12">
    <location>
        <begin position="20"/>
        <end position="109"/>
    </location>
</feature>
<dbReference type="PIRSF" id="PIRSF005586">
    <property type="entry name" value="RNApol_RpoM"/>
    <property type="match status" value="1"/>
</dbReference>
<feature type="signal peptide" evidence="12">
    <location>
        <begin position="1"/>
        <end position="19"/>
    </location>
</feature>
<evidence type="ECO:0000313" key="14">
    <source>
        <dbReference type="EMBL" id="SCV68194.1"/>
    </source>
</evidence>
<dbReference type="GO" id="GO:0003676">
    <property type="term" value="F:nucleic acid binding"/>
    <property type="evidence" value="ECO:0007669"/>
    <property type="project" value="InterPro"/>
</dbReference>
<evidence type="ECO:0000259" key="13">
    <source>
        <dbReference type="PROSITE" id="PS51133"/>
    </source>
</evidence>
<sequence length="109" mass="12762">MIFCHYCANLLVVIDSGAGNKWACKTCPYEYPIEKNYREREFLTRKEVDDVLGGEDSWQNVDSTRFDCPKDCGSDRAFYMQIQIRSADEPSTTFYRCTNAKCAFQWREN</sequence>
<dbReference type="InterPro" id="IPR001529">
    <property type="entry name" value="Zn_ribbon_RPB9"/>
</dbReference>
<dbReference type="STRING" id="269621.A0A238F8J5"/>
<feature type="binding site" evidence="9">
    <location>
        <position position="97"/>
    </location>
    <ligand>
        <name>Zn(2+)</name>
        <dbReference type="ChEBI" id="CHEBI:29105"/>
        <label>2</label>
    </ligand>
</feature>
<dbReference type="GO" id="GO:0006386">
    <property type="term" value="P:termination of RNA polymerase III transcription"/>
    <property type="evidence" value="ECO:0007669"/>
    <property type="project" value="UniProtKB-ARBA"/>
</dbReference>
<dbReference type="SUPFAM" id="SSF57783">
    <property type="entry name" value="Zinc beta-ribbon"/>
    <property type="match status" value="1"/>
</dbReference>
<feature type="binding site" evidence="9">
    <location>
        <position position="7"/>
    </location>
    <ligand>
        <name>Zn(2+)</name>
        <dbReference type="ChEBI" id="CHEBI:29105"/>
        <label>1</label>
    </ligand>
</feature>
<name>A0A238F8J5_9BASI</name>
<feature type="zinc finger region" description="C4-type" evidence="10">
    <location>
        <begin position="4"/>
        <end position="27"/>
    </location>
</feature>
<evidence type="ECO:0000256" key="10">
    <source>
        <dbReference type="PIRSR" id="PIRSR005586-2"/>
    </source>
</evidence>
<evidence type="ECO:0000256" key="2">
    <source>
        <dbReference type="ARBA" id="ARBA00022478"/>
    </source>
</evidence>
<dbReference type="Pfam" id="PF01096">
    <property type="entry name" value="Zn_ribbon_TFIIS"/>
    <property type="match status" value="1"/>
</dbReference>
<feature type="binding site" evidence="9">
    <location>
        <position position="102"/>
    </location>
    <ligand>
        <name>Zn(2+)</name>
        <dbReference type="ChEBI" id="CHEBI:29105"/>
        <label>2</label>
    </ligand>
</feature>
<evidence type="ECO:0000256" key="5">
    <source>
        <dbReference type="ARBA" id="ARBA00022833"/>
    </source>
</evidence>
<dbReference type="SMART" id="SM00661">
    <property type="entry name" value="RPOL9"/>
    <property type="match status" value="1"/>
</dbReference>
<keyword evidence="3 9" id="KW-0479">Metal-binding</keyword>
<dbReference type="CDD" id="cd10509">
    <property type="entry name" value="Zn-ribbon_RPC11"/>
    <property type="match status" value="1"/>
</dbReference>
<dbReference type="InterPro" id="IPR012164">
    <property type="entry name" value="Rpa12/Rpb9/Rpc10/TFS"/>
</dbReference>
<evidence type="ECO:0000256" key="1">
    <source>
        <dbReference type="ARBA" id="ARBA00004123"/>
    </source>
</evidence>
<dbReference type="AlphaFoldDB" id="A0A238F8J5"/>
<comment type="subcellular location">
    <subcellularLocation>
        <location evidence="1 8">Nucleus</location>
    </subcellularLocation>
</comment>
<feature type="binding site" evidence="9">
    <location>
        <position position="4"/>
    </location>
    <ligand>
        <name>Zn(2+)</name>
        <dbReference type="ChEBI" id="CHEBI:29105"/>
        <label>1</label>
    </ligand>
</feature>
<evidence type="ECO:0000256" key="4">
    <source>
        <dbReference type="ARBA" id="ARBA00022771"/>
    </source>
</evidence>
<comment type="similarity">
    <text evidence="8 11">Belongs to the archaeal rpoM/eukaryotic RPA12/RPB9/RPC11 RNA polymerase family.</text>
</comment>
<feature type="binding site" evidence="9">
    <location>
        <position position="27"/>
    </location>
    <ligand>
        <name>Zn(2+)</name>
        <dbReference type="ChEBI" id="CHEBI:29105"/>
        <label>1</label>
    </ligand>
</feature>
<dbReference type="PANTHER" id="PTHR11239">
    <property type="entry name" value="DNA-DIRECTED RNA POLYMERASE"/>
    <property type="match status" value="1"/>
</dbReference>
<evidence type="ECO:0000256" key="12">
    <source>
        <dbReference type="SAM" id="SignalP"/>
    </source>
</evidence>
<gene>
    <name evidence="14" type="ORF">BQ2448_315</name>
</gene>
<feature type="binding site" evidence="9">
    <location>
        <position position="72"/>
    </location>
    <ligand>
        <name>Zn(2+)</name>
        <dbReference type="ChEBI" id="CHEBI:29105"/>
        <label>2</label>
    </ligand>
</feature>
<evidence type="ECO:0000256" key="6">
    <source>
        <dbReference type="ARBA" id="ARBA00023163"/>
    </source>
</evidence>
<evidence type="ECO:0000256" key="11">
    <source>
        <dbReference type="RuleBase" id="RU003474"/>
    </source>
</evidence>
<evidence type="ECO:0000313" key="15">
    <source>
        <dbReference type="Proteomes" id="UP000198372"/>
    </source>
</evidence>
<dbReference type="OrthoDB" id="282152at2759"/>
<evidence type="ECO:0000256" key="9">
    <source>
        <dbReference type="PIRSR" id="PIRSR005586-1"/>
    </source>
</evidence>
<feature type="domain" description="TFIIS-type" evidence="13">
    <location>
        <begin position="64"/>
        <end position="107"/>
    </location>
</feature>
<dbReference type="GO" id="GO:0003899">
    <property type="term" value="F:DNA-directed RNA polymerase activity"/>
    <property type="evidence" value="ECO:0007669"/>
    <property type="project" value="InterPro"/>
</dbReference>
<dbReference type="Proteomes" id="UP000198372">
    <property type="component" value="Unassembled WGS sequence"/>
</dbReference>
<dbReference type="SMART" id="SM00440">
    <property type="entry name" value="ZnF_C2C2"/>
    <property type="match status" value="1"/>
</dbReference>
<organism evidence="14 15">
    <name type="scientific">Microbotryum intermedium</name>
    <dbReference type="NCBI Taxonomy" id="269621"/>
    <lineage>
        <taxon>Eukaryota</taxon>
        <taxon>Fungi</taxon>
        <taxon>Dikarya</taxon>
        <taxon>Basidiomycota</taxon>
        <taxon>Pucciniomycotina</taxon>
        <taxon>Microbotryomycetes</taxon>
        <taxon>Microbotryales</taxon>
        <taxon>Microbotryaceae</taxon>
        <taxon>Microbotryum</taxon>
    </lineage>
</organism>
<accession>A0A238F8J5</accession>
<dbReference type="PANTHER" id="PTHR11239:SF12">
    <property type="entry name" value="DNA-DIRECTED RNA POLYMERASE III SUBUNIT RPC10"/>
    <property type="match status" value="1"/>
</dbReference>
<comment type="function">
    <text evidence="8">DNA-dependent RNA polymerase catalyzes the transcription of DNA into RNA using the four ribonucleoside triphosphates as substrates.</text>
</comment>
<feature type="binding site" evidence="9">
    <location>
        <position position="24"/>
    </location>
    <ligand>
        <name>Zn(2+)</name>
        <dbReference type="ChEBI" id="CHEBI:29105"/>
        <label>1</label>
    </ligand>
</feature>